<keyword evidence="5" id="KW-1185">Reference proteome</keyword>
<protein>
    <recommendedName>
        <fullName evidence="6">G-protein coupled receptors family 1 profile domain-containing protein</fullName>
    </recommendedName>
</protein>
<dbReference type="SUPFAM" id="SSF81321">
    <property type="entry name" value="Family A G protein-coupled receptor-like"/>
    <property type="match status" value="1"/>
</dbReference>
<evidence type="ECO:0000256" key="3">
    <source>
        <dbReference type="SAM" id="SignalP"/>
    </source>
</evidence>
<dbReference type="Gene3D" id="1.20.1070.10">
    <property type="entry name" value="Rhodopsin 7-helix transmembrane proteins"/>
    <property type="match status" value="1"/>
</dbReference>
<comment type="caution">
    <text evidence="4">The sequence shown here is derived from an EMBL/GenBank/DDBJ whole genome shotgun (WGS) entry which is preliminary data.</text>
</comment>
<evidence type="ECO:0000313" key="4">
    <source>
        <dbReference type="EMBL" id="KAK7485446.1"/>
    </source>
</evidence>
<keyword evidence="2" id="KW-1133">Transmembrane helix</keyword>
<feature type="transmembrane region" description="Helical" evidence="2">
    <location>
        <begin position="110"/>
        <end position="134"/>
    </location>
</feature>
<proteinExistence type="predicted"/>
<dbReference type="EMBL" id="JACVVK020000194">
    <property type="protein sequence ID" value="KAK7485446.1"/>
    <property type="molecule type" value="Genomic_DNA"/>
</dbReference>
<feature type="signal peptide" evidence="3">
    <location>
        <begin position="1"/>
        <end position="37"/>
    </location>
</feature>
<feature type="region of interest" description="Disordered" evidence="1">
    <location>
        <begin position="42"/>
        <end position="68"/>
    </location>
</feature>
<evidence type="ECO:0000313" key="5">
    <source>
        <dbReference type="Proteomes" id="UP001519460"/>
    </source>
</evidence>
<evidence type="ECO:0000256" key="1">
    <source>
        <dbReference type="SAM" id="MobiDB-lite"/>
    </source>
</evidence>
<feature type="chain" id="PRO_5044844686" description="G-protein coupled receptors family 1 profile domain-containing protein" evidence="3">
    <location>
        <begin position="38"/>
        <end position="163"/>
    </location>
</feature>
<sequence length="163" mass="18165">MIRMPRKHRRLREDRQTGGRLRLTMALLLLWSILANAQTTSGTEPIQEDQAADEASGTHSSSNQLQERTPGHLEAEEHVMNDSNVSVNDSSSSYGFLLSKVIPPEHAIPIYGYLIPVIAFVTVISDSLLCIVLLKQERSPTNAQLVAIAISDMLTFFLFPRHL</sequence>
<reference evidence="4 5" key="1">
    <citation type="journal article" date="2023" name="Sci. Data">
        <title>Genome assembly of the Korean intertidal mud-creeper Batillaria attramentaria.</title>
        <authorList>
            <person name="Patra A.K."/>
            <person name="Ho P.T."/>
            <person name="Jun S."/>
            <person name="Lee S.J."/>
            <person name="Kim Y."/>
            <person name="Won Y.J."/>
        </authorList>
    </citation>
    <scope>NUCLEOTIDE SEQUENCE [LARGE SCALE GENOMIC DNA]</scope>
    <source>
        <strain evidence="4">Wonlab-2016</strain>
    </source>
</reference>
<name>A0ABD0KEA5_9CAEN</name>
<dbReference type="AlphaFoldDB" id="A0ABD0KEA5"/>
<organism evidence="4 5">
    <name type="scientific">Batillaria attramentaria</name>
    <dbReference type="NCBI Taxonomy" id="370345"/>
    <lineage>
        <taxon>Eukaryota</taxon>
        <taxon>Metazoa</taxon>
        <taxon>Spiralia</taxon>
        <taxon>Lophotrochozoa</taxon>
        <taxon>Mollusca</taxon>
        <taxon>Gastropoda</taxon>
        <taxon>Caenogastropoda</taxon>
        <taxon>Sorbeoconcha</taxon>
        <taxon>Cerithioidea</taxon>
        <taxon>Batillariidae</taxon>
        <taxon>Batillaria</taxon>
    </lineage>
</organism>
<keyword evidence="3" id="KW-0732">Signal</keyword>
<evidence type="ECO:0008006" key="6">
    <source>
        <dbReference type="Google" id="ProtNLM"/>
    </source>
</evidence>
<dbReference type="Proteomes" id="UP001519460">
    <property type="component" value="Unassembled WGS sequence"/>
</dbReference>
<feature type="compositionally biased region" description="Polar residues" evidence="1">
    <location>
        <begin position="57"/>
        <end position="67"/>
    </location>
</feature>
<keyword evidence="2" id="KW-0472">Membrane</keyword>
<accession>A0ABD0KEA5</accession>
<evidence type="ECO:0000256" key="2">
    <source>
        <dbReference type="SAM" id="Phobius"/>
    </source>
</evidence>
<gene>
    <name evidence="4" type="ORF">BaRGS_00023256</name>
</gene>
<keyword evidence="2" id="KW-0812">Transmembrane</keyword>